<dbReference type="Pfam" id="PF08808">
    <property type="entry name" value="RES"/>
    <property type="match status" value="1"/>
</dbReference>
<evidence type="ECO:0000313" key="2">
    <source>
        <dbReference type="EMBL" id="PEI83095.1"/>
    </source>
</evidence>
<dbReference type="InterPro" id="IPR014914">
    <property type="entry name" value="RES_dom"/>
</dbReference>
<name>A0AB73S695_9BACI</name>
<reference evidence="2" key="1">
    <citation type="submission" date="2017-09" db="EMBL/GenBank/DDBJ databases">
        <title>Large-scale bioinformatics analysis of Bacillus genomes uncovers conserved roles of natural products in bacterial physiology.</title>
        <authorList>
            <consortium name="Agbiome Team Llc"/>
            <person name="Bleich R.M."/>
            <person name="Kirk G.J."/>
            <person name="Santa Maria K.C."/>
            <person name="Allen S.E."/>
            <person name="Farag S."/>
            <person name="Shank E.A."/>
            <person name="Bowers A."/>
        </authorList>
    </citation>
    <scope>NUCLEOTIDE SEQUENCE</scope>
    <source>
        <strain evidence="2">AFS005430</strain>
    </source>
</reference>
<dbReference type="RefSeq" id="WP_098164966.1">
    <property type="nucleotide sequence ID" value="NZ_NUEH01000061.1"/>
</dbReference>
<dbReference type="SMART" id="SM00953">
    <property type="entry name" value="RES"/>
    <property type="match status" value="1"/>
</dbReference>
<organism evidence="2">
    <name type="scientific">Bacillus toyonensis</name>
    <dbReference type="NCBI Taxonomy" id="155322"/>
    <lineage>
        <taxon>Bacteria</taxon>
        <taxon>Bacillati</taxon>
        <taxon>Bacillota</taxon>
        <taxon>Bacilli</taxon>
        <taxon>Bacillales</taxon>
        <taxon>Bacillaceae</taxon>
        <taxon>Bacillus</taxon>
        <taxon>Bacillus cereus group</taxon>
    </lineage>
</organism>
<dbReference type="AlphaFoldDB" id="A0AB73S695"/>
<accession>A0AB73S695</accession>
<evidence type="ECO:0000259" key="1">
    <source>
        <dbReference type="SMART" id="SM00953"/>
    </source>
</evidence>
<sequence>MNYCCLTCIQDPFLKQIIRSGNQTGICSYCENENVLVTEISNIASKFKIFFGKYYVESMDNGDPLFHLITAEWKRIFLEVLPGDKKLCLFNDIMKSLNPEWNNQTLYKRAVEMSEEIQDIDIWEEFKNELKHDNRFFIKQDLKEQLSRIIHSNKYSLFIGNIFYRGRFGAHSIDRMSAPPAQLATSGRANPRGISYLYTAIDRDTCIAELRPYKDAQITIATLRTKRPLHLIRLNVAKIFISPFQFEGDLFEGVRAYILYQILVRDLAKPVNPDNWELDYLPTQYLAELIKHLGYDGFFFKSSLGQNDNYVFFDKDCVEVEGTEVFQVNDIQYKINRIIN</sequence>
<protein>
    <recommendedName>
        <fullName evidence="1">RES domain-containing protein</fullName>
    </recommendedName>
</protein>
<proteinExistence type="predicted"/>
<feature type="domain" description="RES" evidence="1">
    <location>
        <begin position="172"/>
        <end position="324"/>
    </location>
</feature>
<comment type="caution">
    <text evidence="2">The sequence shown here is derived from an EMBL/GenBank/DDBJ whole genome shotgun (WGS) entry which is preliminary data.</text>
</comment>
<dbReference type="Proteomes" id="UP000220969">
    <property type="component" value="Unassembled WGS sequence"/>
</dbReference>
<gene>
    <name evidence="2" type="ORF">CN678_25775</name>
</gene>
<dbReference type="EMBL" id="NUEH01000061">
    <property type="protein sequence ID" value="PEI83095.1"/>
    <property type="molecule type" value="Genomic_DNA"/>
</dbReference>